<keyword evidence="1" id="KW-0812">Transmembrane</keyword>
<feature type="transmembrane region" description="Helical" evidence="1">
    <location>
        <begin position="24"/>
        <end position="41"/>
    </location>
</feature>
<evidence type="ECO:0000256" key="1">
    <source>
        <dbReference type="SAM" id="Phobius"/>
    </source>
</evidence>
<organism evidence="2 3">
    <name type="scientific">Bosea massiliensis</name>
    <dbReference type="NCBI Taxonomy" id="151419"/>
    <lineage>
        <taxon>Bacteria</taxon>
        <taxon>Pseudomonadati</taxon>
        <taxon>Pseudomonadota</taxon>
        <taxon>Alphaproteobacteria</taxon>
        <taxon>Hyphomicrobiales</taxon>
        <taxon>Boseaceae</taxon>
        <taxon>Bosea</taxon>
    </lineage>
</organism>
<name>A0ABW0NU81_9HYPH</name>
<evidence type="ECO:0000313" key="3">
    <source>
        <dbReference type="Proteomes" id="UP001596060"/>
    </source>
</evidence>
<sequence>MILALALFTLGACAGLFPDGTYRALLLMLAILLLFASWVLLGEVDIFGFFVLGGHLLALGSGYLTGLYYQSRS</sequence>
<dbReference type="Proteomes" id="UP001596060">
    <property type="component" value="Unassembled WGS sequence"/>
</dbReference>
<dbReference type="RefSeq" id="WP_066720309.1">
    <property type="nucleotide sequence ID" value="NZ_JBHSLU010000004.1"/>
</dbReference>
<evidence type="ECO:0000313" key="2">
    <source>
        <dbReference type="EMBL" id="MFC5503969.1"/>
    </source>
</evidence>
<keyword evidence="1" id="KW-0472">Membrane</keyword>
<dbReference type="EMBL" id="JBHSLU010000004">
    <property type="protein sequence ID" value="MFC5503969.1"/>
    <property type="molecule type" value="Genomic_DNA"/>
</dbReference>
<reference evidence="3" key="1">
    <citation type="journal article" date="2019" name="Int. J. Syst. Evol. Microbiol.">
        <title>The Global Catalogue of Microorganisms (GCM) 10K type strain sequencing project: providing services to taxonomists for standard genome sequencing and annotation.</title>
        <authorList>
            <consortium name="The Broad Institute Genomics Platform"/>
            <consortium name="The Broad Institute Genome Sequencing Center for Infectious Disease"/>
            <person name="Wu L."/>
            <person name="Ma J."/>
        </authorList>
    </citation>
    <scope>NUCLEOTIDE SEQUENCE [LARGE SCALE GENOMIC DNA]</scope>
    <source>
        <strain evidence="3">CCUG 43117</strain>
    </source>
</reference>
<proteinExistence type="predicted"/>
<gene>
    <name evidence="2" type="ORF">ACFPN9_01710</name>
</gene>
<keyword evidence="1" id="KW-1133">Transmembrane helix</keyword>
<protein>
    <submittedName>
        <fullName evidence="2">Uncharacterized protein</fullName>
    </submittedName>
</protein>
<keyword evidence="3" id="KW-1185">Reference proteome</keyword>
<accession>A0ABW0NU81</accession>
<feature type="transmembrane region" description="Helical" evidence="1">
    <location>
        <begin position="48"/>
        <end position="69"/>
    </location>
</feature>
<comment type="caution">
    <text evidence="2">The sequence shown here is derived from an EMBL/GenBank/DDBJ whole genome shotgun (WGS) entry which is preliminary data.</text>
</comment>